<keyword evidence="7" id="KW-1185">Reference proteome</keyword>
<dbReference type="EMBL" id="CATQJL010000001">
    <property type="protein sequence ID" value="CAJ0589913.1"/>
    <property type="molecule type" value="Genomic_DNA"/>
</dbReference>
<evidence type="ECO:0000313" key="6">
    <source>
        <dbReference type="EMBL" id="CAJ0589913.1"/>
    </source>
</evidence>
<sequence>MLLLILLIYSYTSDGHERPNLKFPHDSRRLHDEPLPEPLPSPFGNKVYLKTKLLDNLNNFFPNTDETLEIFGPRDKVPSPPAPETNSVVEQQVPIPLPGESLFPQSPAPRQNSLDHNPFPTLIPTELPISMSEPPPELPPLPPPLLSPKKRDTYNASKERPYGHADATLTDRWLRSEGPIISIKVLDSIRDWRKRLYKAFKSKKPRTVPPRAIEALPLELKGSNVTHLILDKNRQLGRLFGTETSGYKSSPQGDSVPERLSRDFHPLSSKRKAYRTPGGRNVVYIPAPPPSRELLPPPATASPSTLPPMIFTFPPLQTTAPPYNPGNNFLGGNFNLQTPPPPLLSPPLQVPVVTPYVTSEDANMAGDYEDDGLQTQPLSLPNICAGEMMCTNSQAVSEDKCNSLRLRNIIQNNIVPNDAEASKRAVQSAAESETGLFFDAVCGTGFFSYIVSFKNSIKDWRRQWQVSRPAMGSHTFIGTITTLSAIAAVGAIIAIIYIVNDLNSFYDDAIEDLIEFKGVADSAWNRMVPTPEELSRERRSLRMKRCGSSEEEKQSSKCPSGPPGPRGPDGHSGEDGIPGQPGVPGGTKYPIELLEKLEVTTAL</sequence>
<reference evidence="6" key="1">
    <citation type="submission" date="2023-07" db="EMBL/GenBank/DDBJ databases">
        <authorList>
            <consortium name="CYATHOMIX"/>
        </authorList>
    </citation>
    <scope>NUCLEOTIDE SEQUENCE</scope>
    <source>
        <strain evidence="6">N/A</strain>
    </source>
</reference>
<dbReference type="SMART" id="SM01088">
    <property type="entry name" value="Col_cuticle_N"/>
    <property type="match status" value="1"/>
</dbReference>
<keyword evidence="4" id="KW-0732">Signal</keyword>
<protein>
    <recommendedName>
        <fullName evidence="5">Nematode cuticle collagen N-terminal domain-containing protein</fullName>
    </recommendedName>
</protein>
<accession>A0AA36GGA7</accession>
<feature type="region of interest" description="Disordered" evidence="2">
    <location>
        <begin position="242"/>
        <end position="264"/>
    </location>
</feature>
<feature type="region of interest" description="Disordered" evidence="2">
    <location>
        <begin position="98"/>
        <end position="145"/>
    </location>
</feature>
<evidence type="ECO:0000256" key="2">
    <source>
        <dbReference type="SAM" id="MobiDB-lite"/>
    </source>
</evidence>
<dbReference type="InterPro" id="IPR007284">
    <property type="entry name" value="Ground-like_dom"/>
</dbReference>
<dbReference type="Pfam" id="PF04155">
    <property type="entry name" value="Ground-like"/>
    <property type="match status" value="1"/>
</dbReference>
<dbReference type="Pfam" id="PF01484">
    <property type="entry name" value="Col_cuticle_N"/>
    <property type="match status" value="1"/>
</dbReference>
<evidence type="ECO:0000256" key="3">
    <source>
        <dbReference type="SAM" id="Phobius"/>
    </source>
</evidence>
<feature type="transmembrane region" description="Helical" evidence="3">
    <location>
        <begin position="474"/>
        <end position="499"/>
    </location>
</feature>
<feature type="region of interest" description="Disordered" evidence="2">
    <location>
        <begin position="18"/>
        <end position="38"/>
    </location>
</feature>
<keyword evidence="3" id="KW-1133">Transmembrane helix</keyword>
<dbReference type="InterPro" id="IPR002486">
    <property type="entry name" value="Col_cuticle_N"/>
</dbReference>
<feature type="signal peptide" evidence="4">
    <location>
        <begin position="1"/>
        <end position="15"/>
    </location>
</feature>
<feature type="compositionally biased region" description="Polar residues" evidence="2">
    <location>
        <begin position="242"/>
        <end position="253"/>
    </location>
</feature>
<evidence type="ECO:0000256" key="1">
    <source>
        <dbReference type="ARBA" id="ARBA00022737"/>
    </source>
</evidence>
<feature type="compositionally biased region" description="Pro residues" evidence="2">
    <location>
        <begin position="133"/>
        <end position="145"/>
    </location>
</feature>
<keyword evidence="3" id="KW-0812">Transmembrane</keyword>
<feature type="chain" id="PRO_5041352695" description="Nematode cuticle collagen N-terminal domain-containing protein" evidence="4">
    <location>
        <begin position="16"/>
        <end position="603"/>
    </location>
</feature>
<keyword evidence="3" id="KW-0472">Membrane</keyword>
<organism evidence="6 7">
    <name type="scientific">Cylicocyclus nassatus</name>
    <name type="common">Nematode worm</name>
    <dbReference type="NCBI Taxonomy" id="53992"/>
    <lineage>
        <taxon>Eukaryota</taxon>
        <taxon>Metazoa</taxon>
        <taxon>Ecdysozoa</taxon>
        <taxon>Nematoda</taxon>
        <taxon>Chromadorea</taxon>
        <taxon>Rhabditida</taxon>
        <taxon>Rhabditina</taxon>
        <taxon>Rhabditomorpha</taxon>
        <taxon>Strongyloidea</taxon>
        <taxon>Strongylidae</taxon>
        <taxon>Cylicocyclus</taxon>
    </lineage>
</organism>
<evidence type="ECO:0000259" key="5">
    <source>
        <dbReference type="SMART" id="SM01088"/>
    </source>
</evidence>
<feature type="compositionally biased region" description="Basic and acidic residues" evidence="2">
    <location>
        <begin position="18"/>
        <end position="34"/>
    </location>
</feature>
<dbReference type="AlphaFoldDB" id="A0AA36GGA7"/>
<proteinExistence type="predicted"/>
<feature type="domain" description="Nematode cuticle collagen N-terminal" evidence="5">
    <location>
        <begin position="477"/>
        <end position="527"/>
    </location>
</feature>
<dbReference type="Proteomes" id="UP001176961">
    <property type="component" value="Unassembled WGS sequence"/>
</dbReference>
<gene>
    <name evidence="6" type="ORF">CYNAS_LOCUS1896</name>
</gene>
<dbReference type="GO" id="GO:0042302">
    <property type="term" value="F:structural constituent of cuticle"/>
    <property type="evidence" value="ECO:0007669"/>
    <property type="project" value="InterPro"/>
</dbReference>
<name>A0AA36GGA7_CYLNA</name>
<evidence type="ECO:0000313" key="7">
    <source>
        <dbReference type="Proteomes" id="UP001176961"/>
    </source>
</evidence>
<evidence type="ECO:0000256" key="4">
    <source>
        <dbReference type="SAM" id="SignalP"/>
    </source>
</evidence>
<feature type="region of interest" description="Disordered" evidence="2">
    <location>
        <begin position="529"/>
        <end position="590"/>
    </location>
</feature>
<keyword evidence="1" id="KW-0677">Repeat</keyword>
<comment type="caution">
    <text evidence="6">The sequence shown here is derived from an EMBL/GenBank/DDBJ whole genome shotgun (WGS) entry which is preliminary data.</text>
</comment>